<name>A0A2U3EJ52_PURLI</name>
<sequence length="393" mass="41044">MTDHATLLELSITPQMATQFAPQSLTTRDAASGETRLRTPSTEELGWPSPPPPGVPTTLGGGSPIGAVPLEGSQGSRAESVYMLGSPHADSTNATAGRESSFFDGCERTTAGRRRGLAGWLALIACALLINLQPSASICSHSAEMAAQPAAWRSPASHKGSHGSTAAGIAASTATALPQGPLRGEQTASRDRGSGPGQCVSFVGRTRLGQARHLHANVPSTVLRTCWRRSNATPGAVSLDEQHGLVWRLAAVEPGLTLAEQRRPHRRHSILVARRHAETPLPPLVGAFTGVRAAAQRSTARHRTTGRGAALLCQAVPAVRAGGGEQTKLDATSARRNEQAVPSRRSRGSSGLFSAVEASKAKFQHSDAARARPANALHPPATSLQHTAPTQVF</sequence>
<comment type="caution">
    <text evidence="2">The sequence shown here is derived from an EMBL/GenBank/DDBJ whole genome shotgun (WGS) entry which is preliminary data.</text>
</comment>
<feature type="compositionally biased region" description="Polar residues" evidence="1">
    <location>
        <begin position="19"/>
        <end position="29"/>
    </location>
</feature>
<dbReference type="EMBL" id="LCWV01000003">
    <property type="protein sequence ID" value="PWI74538.1"/>
    <property type="molecule type" value="Genomic_DNA"/>
</dbReference>
<dbReference type="AlphaFoldDB" id="A0A2U3EJ52"/>
<feature type="compositionally biased region" description="Polar residues" evidence="1">
    <location>
        <begin position="382"/>
        <end position="393"/>
    </location>
</feature>
<reference evidence="2 3" key="1">
    <citation type="journal article" date="2016" name="Front. Microbiol.">
        <title>Genome and transcriptome sequences reveal the specific parasitism of the nematophagous Purpureocillium lilacinum 36-1.</title>
        <authorList>
            <person name="Xie J."/>
            <person name="Li S."/>
            <person name="Mo C."/>
            <person name="Xiao X."/>
            <person name="Peng D."/>
            <person name="Wang G."/>
            <person name="Xiao Y."/>
        </authorList>
    </citation>
    <scope>NUCLEOTIDE SEQUENCE [LARGE SCALE GENOMIC DNA]</scope>
    <source>
        <strain evidence="2 3">36-1</strain>
    </source>
</reference>
<dbReference type="Proteomes" id="UP000245956">
    <property type="component" value="Unassembled WGS sequence"/>
</dbReference>
<evidence type="ECO:0000313" key="3">
    <source>
        <dbReference type="Proteomes" id="UP000245956"/>
    </source>
</evidence>
<protein>
    <submittedName>
        <fullName evidence="2">Uncharacterized protein</fullName>
    </submittedName>
</protein>
<gene>
    <name evidence="2" type="ORF">PCL_07852</name>
</gene>
<feature type="region of interest" description="Disordered" evidence="1">
    <location>
        <begin position="364"/>
        <end position="393"/>
    </location>
</feature>
<evidence type="ECO:0000313" key="2">
    <source>
        <dbReference type="EMBL" id="PWI74538.1"/>
    </source>
</evidence>
<evidence type="ECO:0000256" key="1">
    <source>
        <dbReference type="SAM" id="MobiDB-lite"/>
    </source>
</evidence>
<proteinExistence type="predicted"/>
<accession>A0A2U3EJ52</accession>
<feature type="region of interest" description="Disordered" evidence="1">
    <location>
        <begin position="174"/>
        <end position="197"/>
    </location>
</feature>
<feature type="region of interest" description="Disordered" evidence="1">
    <location>
        <begin position="323"/>
        <end position="352"/>
    </location>
</feature>
<feature type="region of interest" description="Disordered" evidence="1">
    <location>
        <begin position="19"/>
        <end position="62"/>
    </location>
</feature>
<organism evidence="2 3">
    <name type="scientific">Purpureocillium lilacinum</name>
    <name type="common">Paecilomyces lilacinus</name>
    <dbReference type="NCBI Taxonomy" id="33203"/>
    <lineage>
        <taxon>Eukaryota</taxon>
        <taxon>Fungi</taxon>
        <taxon>Dikarya</taxon>
        <taxon>Ascomycota</taxon>
        <taxon>Pezizomycotina</taxon>
        <taxon>Sordariomycetes</taxon>
        <taxon>Hypocreomycetidae</taxon>
        <taxon>Hypocreales</taxon>
        <taxon>Ophiocordycipitaceae</taxon>
        <taxon>Purpureocillium</taxon>
    </lineage>
</organism>